<dbReference type="AlphaFoldDB" id="A0AAV4H816"/>
<keyword evidence="2" id="KW-1133">Transmembrane helix</keyword>
<dbReference type="EMBL" id="BMAT01001872">
    <property type="protein sequence ID" value="GFR94377.1"/>
    <property type="molecule type" value="Genomic_DNA"/>
</dbReference>
<organism evidence="3 4">
    <name type="scientific">Elysia marginata</name>
    <dbReference type="NCBI Taxonomy" id="1093978"/>
    <lineage>
        <taxon>Eukaryota</taxon>
        <taxon>Metazoa</taxon>
        <taxon>Spiralia</taxon>
        <taxon>Lophotrochozoa</taxon>
        <taxon>Mollusca</taxon>
        <taxon>Gastropoda</taxon>
        <taxon>Heterobranchia</taxon>
        <taxon>Euthyneura</taxon>
        <taxon>Panpulmonata</taxon>
        <taxon>Sacoglossa</taxon>
        <taxon>Placobranchoidea</taxon>
        <taxon>Plakobranchidae</taxon>
        <taxon>Elysia</taxon>
    </lineage>
</organism>
<proteinExistence type="predicted"/>
<accession>A0AAV4H816</accession>
<keyword evidence="2" id="KW-0472">Membrane</keyword>
<comment type="caution">
    <text evidence="3">The sequence shown here is derived from an EMBL/GenBank/DDBJ whole genome shotgun (WGS) entry which is preliminary data.</text>
</comment>
<name>A0AAV4H816_9GAST</name>
<feature type="compositionally biased region" description="Polar residues" evidence="1">
    <location>
        <begin position="25"/>
        <end position="38"/>
    </location>
</feature>
<dbReference type="Proteomes" id="UP000762676">
    <property type="component" value="Unassembled WGS sequence"/>
</dbReference>
<gene>
    <name evidence="3" type="ORF">ElyMa_000917200</name>
</gene>
<reference evidence="3 4" key="1">
    <citation type="journal article" date="2021" name="Elife">
        <title>Chloroplast acquisition without the gene transfer in kleptoplastic sea slugs, Plakobranchus ocellatus.</title>
        <authorList>
            <person name="Maeda T."/>
            <person name="Takahashi S."/>
            <person name="Yoshida T."/>
            <person name="Shimamura S."/>
            <person name="Takaki Y."/>
            <person name="Nagai Y."/>
            <person name="Toyoda A."/>
            <person name="Suzuki Y."/>
            <person name="Arimoto A."/>
            <person name="Ishii H."/>
            <person name="Satoh N."/>
            <person name="Nishiyama T."/>
            <person name="Hasebe M."/>
            <person name="Maruyama T."/>
            <person name="Minagawa J."/>
            <person name="Obokata J."/>
            <person name="Shigenobu S."/>
        </authorList>
    </citation>
    <scope>NUCLEOTIDE SEQUENCE [LARGE SCALE GENOMIC DNA]</scope>
</reference>
<keyword evidence="2" id="KW-0812">Transmembrane</keyword>
<feature type="transmembrane region" description="Helical" evidence="2">
    <location>
        <begin position="177"/>
        <end position="196"/>
    </location>
</feature>
<evidence type="ECO:0000256" key="1">
    <source>
        <dbReference type="SAM" id="MobiDB-lite"/>
    </source>
</evidence>
<feature type="region of interest" description="Disordered" evidence="1">
    <location>
        <begin position="19"/>
        <end position="38"/>
    </location>
</feature>
<sequence length="197" mass="19092">MRRDSLGLANDWANPLGKVSPLGAITSNQNRGPKSNLNNDLDYVPSFLGGKGGGAGGGFGSPNNFGSSNKPYAGATGFGGGAGGFGSPLGGLGTGGGGGGGGIGGYQPSIGGGYRTGGLGGGHQSSFNPSGGAGGGYQPSMGAGPWKKTAPLPAVGTGKKGPGGGNYGGTGPRRTDWASKYVLCLISTSYMFFFFIG</sequence>
<evidence type="ECO:0000256" key="2">
    <source>
        <dbReference type="SAM" id="Phobius"/>
    </source>
</evidence>
<protein>
    <submittedName>
        <fullName evidence="3">Uncharacterized protein</fullName>
    </submittedName>
</protein>
<feature type="region of interest" description="Disordered" evidence="1">
    <location>
        <begin position="120"/>
        <end position="147"/>
    </location>
</feature>
<evidence type="ECO:0000313" key="4">
    <source>
        <dbReference type="Proteomes" id="UP000762676"/>
    </source>
</evidence>
<keyword evidence="4" id="KW-1185">Reference proteome</keyword>
<evidence type="ECO:0000313" key="3">
    <source>
        <dbReference type="EMBL" id="GFR94377.1"/>
    </source>
</evidence>